<dbReference type="SMART" id="SM00254">
    <property type="entry name" value="ShKT"/>
    <property type="match status" value="3"/>
</dbReference>
<name>A0AAN8FZB9_TRICO</name>
<evidence type="ECO:0000313" key="5">
    <source>
        <dbReference type="Proteomes" id="UP001331761"/>
    </source>
</evidence>
<accession>A0AAN8FZB9</accession>
<feature type="compositionally biased region" description="Polar residues" evidence="1">
    <location>
        <begin position="363"/>
        <end position="372"/>
    </location>
</feature>
<feature type="domain" description="ShKT" evidence="3">
    <location>
        <begin position="134"/>
        <end position="197"/>
    </location>
</feature>
<reference evidence="4 5" key="1">
    <citation type="submission" date="2019-10" db="EMBL/GenBank/DDBJ databases">
        <title>Assembly and Annotation for the nematode Trichostrongylus colubriformis.</title>
        <authorList>
            <person name="Martin J."/>
        </authorList>
    </citation>
    <scope>NUCLEOTIDE SEQUENCE [LARGE SCALE GENOMIC DNA]</scope>
    <source>
        <strain evidence="4">G859</strain>
        <tissue evidence="4">Whole worm</tissue>
    </source>
</reference>
<sequence length="380" mass="40838">MSTEEIRSIHNTILSLSKLFHVLSCVAVFSFSEMLSILLSSTLLLSGALAGITDLNCTESSSGSPKFAPSAVSCNNKLPDATCLVLYGTAVKVNDDSERNETCAGNPVDPHLVQAAVEHCPKTCGYCCLTPAFACDDKLQPRIPCASVTQEMCTNAAWKSILEEDCPKTTSGGVICHSKNLEAFAKRYCKKTCGYCKDSKGAGAVICGSNPNCVNWIRNGFCTSTYYTLEHKMRYCGRQCIDKAPGCNLFGGFVCHSKNLQSFARSDTARGPVDSATTSPRQGQNPQLIEAAIHLCPKTCGYCCLTPAYSCKDKPRSCIDLAPNCNLDGGFICQSANMQSFAKVPYVEWIQGEFFDIPPPNRSGDTATTSETVPLAPLPA</sequence>
<dbReference type="Pfam" id="PF01549">
    <property type="entry name" value="ShK"/>
    <property type="match status" value="5"/>
</dbReference>
<feature type="transmembrane region" description="Helical" evidence="2">
    <location>
        <begin position="12"/>
        <end position="31"/>
    </location>
</feature>
<dbReference type="InterPro" id="IPR003582">
    <property type="entry name" value="ShKT_dom"/>
</dbReference>
<proteinExistence type="predicted"/>
<evidence type="ECO:0000259" key="3">
    <source>
        <dbReference type="SMART" id="SM00254"/>
    </source>
</evidence>
<dbReference type="EMBL" id="WIXE01003164">
    <property type="protein sequence ID" value="KAK5984192.1"/>
    <property type="molecule type" value="Genomic_DNA"/>
</dbReference>
<dbReference type="Proteomes" id="UP001331761">
    <property type="component" value="Unassembled WGS sequence"/>
</dbReference>
<dbReference type="PANTHER" id="PTHR21724">
    <property type="entry name" value="SHKT DOMAIN-CONTAINING PROTEIN"/>
    <property type="match status" value="1"/>
</dbReference>
<keyword evidence="2" id="KW-0812">Transmembrane</keyword>
<organism evidence="4 5">
    <name type="scientific">Trichostrongylus colubriformis</name>
    <name type="common">Black scour worm</name>
    <dbReference type="NCBI Taxonomy" id="6319"/>
    <lineage>
        <taxon>Eukaryota</taxon>
        <taxon>Metazoa</taxon>
        <taxon>Ecdysozoa</taxon>
        <taxon>Nematoda</taxon>
        <taxon>Chromadorea</taxon>
        <taxon>Rhabditida</taxon>
        <taxon>Rhabditina</taxon>
        <taxon>Rhabditomorpha</taxon>
        <taxon>Strongyloidea</taxon>
        <taxon>Trichostrongylidae</taxon>
        <taxon>Trichostrongylus</taxon>
    </lineage>
</organism>
<evidence type="ECO:0000313" key="4">
    <source>
        <dbReference type="EMBL" id="KAK5984192.1"/>
    </source>
</evidence>
<evidence type="ECO:0000256" key="1">
    <source>
        <dbReference type="SAM" id="MobiDB-lite"/>
    </source>
</evidence>
<keyword evidence="2" id="KW-0472">Membrane</keyword>
<feature type="region of interest" description="Disordered" evidence="1">
    <location>
        <begin position="359"/>
        <end position="380"/>
    </location>
</feature>
<keyword evidence="5" id="KW-1185">Reference proteome</keyword>
<dbReference type="PANTHER" id="PTHR21724:SF0">
    <property type="entry name" value="SHKT DOMAIN-CONTAINING PROTEIN"/>
    <property type="match status" value="1"/>
</dbReference>
<keyword evidence="2" id="KW-1133">Transmembrane helix</keyword>
<comment type="caution">
    <text evidence="4">The sequence shown here is derived from an EMBL/GenBank/DDBJ whole genome shotgun (WGS) entry which is preliminary data.</text>
</comment>
<dbReference type="AlphaFoldDB" id="A0AAN8FZB9"/>
<gene>
    <name evidence="4" type="ORF">GCK32_004677</name>
</gene>
<protein>
    <recommendedName>
        <fullName evidence="3">ShKT domain-containing protein</fullName>
    </recommendedName>
</protein>
<feature type="domain" description="ShKT" evidence="3">
    <location>
        <begin position="73"/>
        <end position="128"/>
    </location>
</feature>
<feature type="domain" description="ShKT" evidence="3">
    <location>
        <begin position="239"/>
        <end position="304"/>
    </location>
</feature>
<evidence type="ECO:0000256" key="2">
    <source>
        <dbReference type="SAM" id="Phobius"/>
    </source>
</evidence>